<feature type="region of interest" description="Disordered" evidence="1">
    <location>
        <begin position="607"/>
        <end position="645"/>
    </location>
</feature>
<evidence type="ECO:0000256" key="1">
    <source>
        <dbReference type="SAM" id="MobiDB-lite"/>
    </source>
</evidence>
<organism evidence="3 4">
    <name type="scientific">Diaporthe helianthi</name>
    <dbReference type="NCBI Taxonomy" id="158607"/>
    <lineage>
        <taxon>Eukaryota</taxon>
        <taxon>Fungi</taxon>
        <taxon>Dikarya</taxon>
        <taxon>Ascomycota</taxon>
        <taxon>Pezizomycotina</taxon>
        <taxon>Sordariomycetes</taxon>
        <taxon>Sordariomycetidae</taxon>
        <taxon>Diaporthales</taxon>
        <taxon>Diaporthaceae</taxon>
        <taxon>Diaporthe</taxon>
    </lineage>
</organism>
<reference evidence="3" key="1">
    <citation type="submission" date="2017-09" db="EMBL/GenBank/DDBJ databases">
        <title>Polyketide synthases of a Diaporthe helianthi virulent isolate.</title>
        <authorList>
            <person name="Baroncelli R."/>
        </authorList>
    </citation>
    <scope>NUCLEOTIDE SEQUENCE [LARGE SCALE GENOMIC DNA]</scope>
    <source>
        <strain evidence="3">7/96</strain>
    </source>
</reference>
<name>A0A2P5I1H5_DIAHE</name>
<dbReference type="STRING" id="158607.A0A2P5I1H5"/>
<accession>A0A2P5I1H5</accession>
<dbReference type="GO" id="GO:0003676">
    <property type="term" value="F:nucleic acid binding"/>
    <property type="evidence" value="ECO:0007669"/>
    <property type="project" value="InterPro"/>
</dbReference>
<dbReference type="SUPFAM" id="SSF53098">
    <property type="entry name" value="Ribonuclease H-like"/>
    <property type="match status" value="1"/>
</dbReference>
<protein>
    <recommendedName>
        <fullName evidence="2">Piwi domain-containing protein</fullName>
    </recommendedName>
</protein>
<dbReference type="InterPro" id="IPR003165">
    <property type="entry name" value="Piwi"/>
</dbReference>
<sequence>MHKGIGEAGRPLALGLPKSRVNRAGLVEARGAALPPRPPPVQLLTNHFGLTFTVESFPVYKYTFKVLNSSDEVFTRIEAKAENVFEFVKGGLPSIGAQPGEYATDYRQQIVSLKPLKIPKNQNKRLDDEGSGGWAIEFGDTVEVRLGNSALASPSPDVIECLRLILGHSSREENQIATVKWPRFFRGADDQNSRNPFQGRDIPEAVSAVFLEGRTFSDIFDALKKKTGAGSTAWLTGLTNLHGAVARTMVSYELPGKESEKVRISGFARRDDRDSKSKDAVHGLKIERDFPGSTEVRFWFKNEYRTVWDHFKKVRNLDLSKHLPLINIGKPGRPEYVPAEYCQVLGPRELDKLNKSTCQSSESRQVWFRFGHNLQELKTDSGSSRVLSNFHIVVHDKEPLKVTGRELDNPRISYCETQSLSVPPEASWKLAERSLAKGPRTQKSWTWIYLGGDSRNDVRQAEDGIKNLDDTLKKMCAKGFPPRRINSDAPVTPDDIAAIRACLARATLKHNDLVVVISPNRLSKDTYKALKFFGDIQSGVHTSCILLNKFRKKGKDGQENWNYGYFRNVALKINMKLGGTSHVLEQDLGVANRNALMVVGYGTSRLTEKPQTPATKGGDGKAAADRPQKPLARDQSSHEIEKEPSQVGLVISADEKLGQWQSSYWNQDPKQKVTGANFTARLRTQIEFWKSTKAMTLNKPMLSVVIYRYGVSESQIETALNQEVPVIRETFKKVFDAKPVQITLVVAIKGHAIRFFPMQVGGGSEVSRNIKPGTVVDNIVTRHRYREFFLASHFAHNGNTKPARYVVLVDEVFNEGDASNPDPVHPSGQLEKFTHDLCYLFGRATKAVGICTPAYYIDILCSRARLYNAAAAKDEIKREVEKSIQDVGVKRRILAREIHRDLANSMYWI</sequence>
<dbReference type="Proteomes" id="UP000094444">
    <property type="component" value="Unassembled WGS sequence"/>
</dbReference>
<dbReference type="CDD" id="cd02846">
    <property type="entry name" value="PAZ_argonaute_like"/>
    <property type="match status" value="1"/>
</dbReference>
<evidence type="ECO:0000259" key="2">
    <source>
        <dbReference type="PROSITE" id="PS50822"/>
    </source>
</evidence>
<dbReference type="SMART" id="SM00950">
    <property type="entry name" value="Piwi"/>
    <property type="match status" value="1"/>
</dbReference>
<feature type="domain" description="Piwi" evidence="2">
    <location>
        <begin position="512"/>
        <end position="869"/>
    </location>
</feature>
<dbReference type="Gene3D" id="3.40.50.2300">
    <property type="match status" value="1"/>
</dbReference>
<dbReference type="PROSITE" id="PS50822">
    <property type="entry name" value="PIWI"/>
    <property type="match status" value="1"/>
</dbReference>
<dbReference type="OrthoDB" id="10252740at2759"/>
<evidence type="ECO:0000313" key="4">
    <source>
        <dbReference type="Proteomes" id="UP000094444"/>
    </source>
</evidence>
<dbReference type="EMBL" id="MAVT02000380">
    <property type="protein sequence ID" value="POS76344.1"/>
    <property type="molecule type" value="Genomic_DNA"/>
</dbReference>
<dbReference type="SUPFAM" id="SSF101690">
    <property type="entry name" value="PAZ domain"/>
    <property type="match status" value="1"/>
</dbReference>
<gene>
    <name evidence="3" type="ORF">DHEL01_v205258</name>
</gene>
<dbReference type="Gene3D" id="3.30.420.10">
    <property type="entry name" value="Ribonuclease H-like superfamily/Ribonuclease H"/>
    <property type="match status" value="1"/>
</dbReference>
<dbReference type="InterPro" id="IPR036397">
    <property type="entry name" value="RNaseH_sf"/>
</dbReference>
<dbReference type="AlphaFoldDB" id="A0A2P5I1H5"/>
<dbReference type="InterPro" id="IPR036085">
    <property type="entry name" value="PAZ_dom_sf"/>
</dbReference>
<comment type="caution">
    <text evidence="3">The sequence shown here is derived from an EMBL/GenBank/DDBJ whole genome shotgun (WGS) entry which is preliminary data.</text>
</comment>
<feature type="compositionally biased region" description="Basic and acidic residues" evidence="1">
    <location>
        <begin position="618"/>
        <end position="644"/>
    </location>
</feature>
<proteinExistence type="predicted"/>
<dbReference type="PANTHER" id="PTHR22891">
    <property type="entry name" value="EUKARYOTIC TRANSLATION INITIATION FACTOR 2C"/>
    <property type="match status" value="1"/>
</dbReference>
<dbReference type="Gene3D" id="2.170.260.10">
    <property type="entry name" value="paz domain"/>
    <property type="match status" value="1"/>
</dbReference>
<evidence type="ECO:0000313" key="3">
    <source>
        <dbReference type="EMBL" id="POS76344.1"/>
    </source>
</evidence>
<dbReference type="InterPro" id="IPR012337">
    <property type="entry name" value="RNaseH-like_sf"/>
</dbReference>
<keyword evidence="4" id="KW-1185">Reference proteome</keyword>
<dbReference type="InParanoid" id="A0A2P5I1H5"/>
<dbReference type="Pfam" id="PF02171">
    <property type="entry name" value="Piwi"/>
    <property type="match status" value="1"/>
</dbReference>